<dbReference type="Proteomes" id="UP000184389">
    <property type="component" value="Unassembled WGS sequence"/>
</dbReference>
<accession>A0A1M5X845</accession>
<feature type="domain" description="HDOD" evidence="2">
    <location>
        <begin position="16"/>
        <end position="212"/>
    </location>
</feature>
<organism evidence="3 4">
    <name type="scientific">Sporanaerobacter acetigenes DSM 13106</name>
    <dbReference type="NCBI Taxonomy" id="1123281"/>
    <lineage>
        <taxon>Bacteria</taxon>
        <taxon>Bacillati</taxon>
        <taxon>Bacillota</taxon>
        <taxon>Tissierellia</taxon>
        <taxon>Tissierellales</taxon>
        <taxon>Sporanaerobacteraceae</taxon>
        <taxon>Sporanaerobacter</taxon>
    </lineage>
</organism>
<dbReference type="PANTHER" id="PTHR33525">
    <property type="match status" value="1"/>
</dbReference>
<reference evidence="3 4" key="1">
    <citation type="submission" date="2016-11" db="EMBL/GenBank/DDBJ databases">
        <authorList>
            <person name="Jaros S."/>
            <person name="Januszkiewicz K."/>
            <person name="Wedrychowicz H."/>
        </authorList>
    </citation>
    <scope>NUCLEOTIDE SEQUENCE [LARGE SCALE GENOMIC DNA]</scope>
    <source>
        <strain evidence="3 4">DSM 13106</strain>
    </source>
</reference>
<gene>
    <name evidence="3" type="ORF">SAMN02745180_01557</name>
</gene>
<name>A0A1M5X845_9FIRM</name>
<dbReference type="PANTHER" id="PTHR33525:SF3">
    <property type="entry name" value="RIBONUCLEASE Y"/>
    <property type="match status" value="1"/>
</dbReference>
<evidence type="ECO:0000313" key="4">
    <source>
        <dbReference type="Proteomes" id="UP000184389"/>
    </source>
</evidence>
<dbReference type="Pfam" id="PF08668">
    <property type="entry name" value="HDOD"/>
    <property type="match status" value="1"/>
</dbReference>
<dbReference type="PROSITE" id="PS51831">
    <property type="entry name" value="HD"/>
    <property type="match status" value="1"/>
</dbReference>
<dbReference type="InterPro" id="IPR006675">
    <property type="entry name" value="HDIG_dom"/>
</dbReference>
<dbReference type="EMBL" id="FQXR01000006">
    <property type="protein sequence ID" value="SHH96007.1"/>
    <property type="molecule type" value="Genomic_DNA"/>
</dbReference>
<protein>
    <submittedName>
        <fullName evidence="3">HDIG domain-containing protein</fullName>
    </submittedName>
</protein>
<dbReference type="InterPro" id="IPR006674">
    <property type="entry name" value="HD_domain"/>
</dbReference>
<dbReference type="STRING" id="1123281.SAMN02745180_01557"/>
<sequence>MNEITLDSIVRQVNEMPVLPERMNKIIKIVEDPDSTVEDLEREILKDQSLTSKVLKLANSTHYGYARKINTVSKATILLGFQTIKSIALASTVNKFLIGELKGYALEKNELWNQSQTCAIISRYIAKNTGKQDPEQAYIAGLLRDIGKTILNHYVESEYEKIVGMVETEGKSFLDAERELFGFDHAQVGGKVAEKWNFPKDLVETIEYHHTPETAEENPELVSIVHIADAITMMMGVGLGVDGMGYNFSQFALDTLNMDINQVESIISEISDLLIDEDNFNIL</sequence>
<evidence type="ECO:0000313" key="3">
    <source>
        <dbReference type="EMBL" id="SHH96007.1"/>
    </source>
</evidence>
<dbReference type="InterPro" id="IPR052340">
    <property type="entry name" value="RNase_Y/CdgJ"/>
</dbReference>
<proteinExistence type="predicted"/>
<dbReference type="RefSeq" id="WP_072744222.1">
    <property type="nucleotide sequence ID" value="NZ_FQXR01000006.1"/>
</dbReference>
<dbReference type="InterPro" id="IPR013976">
    <property type="entry name" value="HDOD"/>
</dbReference>
<dbReference type="CDD" id="cd00077">
    <property type="entry name" value="HDc"/>
    <property type="match status" value="1"/>
</dbReference>
<dbReference type="Gene3D" id="1.10.3210.10">
    <property type="entry name" value="Hypothetical protein af1432"/>
    <property type="match status" value="1"/>
</dbReference>
<dbReference type="OrthoDB" id="9788446at2"/>
<dbReference type="PROSITE" id="PS51833">
    <property type="entry name" value="HDOD"/>
    <property type="match status" value="1"/>
</dbReference>
<dbReference type="AlphaFoldDB" id="A0A1M5X845"/>
<dbReference type="InterPro" id="IPR003607">
    <property type="entry name" value="HD/PDEase_dom"/>
</dbReference>
<evidence type="ECO:0000259" key="1">
    <source>
        <dbReference type="PROSITE" id="PS51831"/>
    </source>
</evidence>
<evidence type="ECO:0000259" key="2">
    <source>
        <dbReference type="PROSITE" id="PS51833"/>
    </source>
</evidence>
<dbReference type="NCBIfam" id="TIGR00277">
    <property type="entry name" value="HDIG"/>
    <property type="match status" value="1"/>
</dbReference>
<dbReference type="SUPFAM" id="SSF109604">
    <property type="entry name" value="HD-domain/PDEase-like"/>
    <property type="match status" value="1"/>
</dbReference>
<keyword evidence="4" id="KW-1185">Reference proteome</keyword>
<feature type="domain" description="HD" evidence="1">
    <location>
        <begin position="111"/>
        <end position="234"/>
    </location>
</feature>